<name>A0ACD0NY47_9BASI</name>
<reference evidence="1 2" key="1">
    <citation type="journal article" date="2018" name="Mol. Biol. Evol.">
        <title>Broad Genomic Sampling Reveals a Smut Pathogenic Ancestry of the Fungal Clade Ustilaginomycotina.</title>
        <authorList>
            <person name="Kijpornyongpan T."/>
            <person name="Mondo S.J."/>
            <person name="Barry K."/>
            <person name="Sandor L."/>
            <person name="Lee J."/>
            <person name="Lipzen A."/>
            <person name="Pangilinan J."/>
            <person name="LaButti K."/>
            <person name="Hainaut M."/>
            <person name="Henrissat B."/>
            <person name="Grigoriev I.V."/>
            <person name="Spatafora J.W."/>
            <person name="Aime M.C."/>
        </authorList>
    </citation>
    <scope>NUCLEOTIDE SEQUENCE [LARGE SCALE GENOMIC DNA]</scope>
    <source>
        <strain evidence="1 2">SA 807</strain>
    </source>
</reference>
<accession>A0ACD0NY47</accession>
<proteinExistence type="predicted"/>
<dbReference type="EMBL" id="KZ819899">
    <property type="protein sequence ID" value="PWN50765.1"/>
    <property type="molecule type" value="Genomic_DNA"/>
</dbReference>
<evidence type="ECO:0000313" key="1">
    <source>
        <dbReference type="EMBL" id="PWN50765.1"/>
    </source>
</evidence>
<protein>
    <submittedName>
        <fullName evidence="1">Uncharacterized protein</fullName>
    </submittedName>
</protein>
<organism evidence="1 2">
    <name type="scientific">Violaceomyces palustris</name>
    <dbReference type="NCBI Taxonomy" id="1673888"/>
    <lineage>
        <taxon>Eukaryota</taxon>
        <taxon>Fungi</taxon>
        <taxon>Dikarya</taxon>
        <taxon>Basidiomycota</taxon>
        <taxon>Ustilaginomycotina</taxon>
        <taxon>Ustilaginomycetes</taxon>
        <taxon>Violaceomycetales</taxon>
        <taxon>Violaceomycetaceae</taxon>
        <taxon>Violaceomyces</taxon>
    </lineage>
</organism>
<sequence>MEPATLACLFHLVDQTLSTSFLTLGRITNTPSTLLPDIPVPTDKHGERNLADHLHAERDSDCFPLRFHSFLKPFFLLSQGPVAPSPRTLYSRSTIPTAFALLFPSSFPSYHHLYLHSLPLSPLPTPARSQLTIDSKK</sequence>
<keyword evidence="2" id="KW-1185">Reference proteome</keyword>
<dbReference type="Proteomes" id="UP000245626">
    <property type="component" value="Unassembled WGS sequence"/>
</dbReference>
<gene>
    <name evidence="1" type="ORF">IE53DRAFT_78744</name>
</gene>
<evidence type="ECO:0000313" key="2">
    <source>
        <dbReference type="Proteomes" id="UP000245626"/>
    </source>
</evidence>